<organism evidence="2 3">
    <name type="scientific">Candidatus Avacidaminococcus intestinavium</name>
    <dbReference type="NCBI Taxonomy" id="2840684"/>
    <lineage>
        <taxon>Bacteria</taxon>
        <taxon>Bacillati</taxon>
        <taxon>Bacillota</taxon>
        <taxon>Negativicutes</taxon>
        <taxon>Acidaminococcales</taxon>
        <taxon>Acidaminococcaceae</taxon>
        <taxon>Acidaminococcaceae incertae sedis</taxon>
        <taxon>Candidatus Avacidaminococcus</taxon>
    </lineage>
</organism>
<dbReference type="InterPro" id="IPR042070">
    <property type="entry name" value="PucR_C-HTH_sf"/>
</dbReference>
<evidence type="ECO:0000313" key="3">
    <source>
        <dbReference type="Proteomes" id="UP000824099"/>
    </source>
</evidence>
<feature type="domain" description="PAS" evidence="1">
    <location>
        <begin position="159"/>
        <end position="229"/>
    </location>
</feature>
<dbReference type="InterPro" id="IPR025736">
    <property type="entry name" value="PucR_C-HTH_dom"/>
</dbReference>
<dbReference type="NCBIfam" id="TIGR00229">
    <property type="entry name" value="sensory_box"/>
    <property type="match status" value="2"/>
</dbReference>
<dbReference type="Pfam" id="PF08448">
    <property type="entry name" value="PAS_4"/>
    <property type="match status" value="1"/>
</dbReference>
<dbReference type="Proteomes" id="UP000824099">
    <property type="component" value="Unassembled WGS sequence"/>
</dbReference>
<dbReference type="InterPro" id="IPR035965">
    <property type="entry name" value="PAS-like_dom_sf"/>
</dbReference>
<reference evidence="2" key="1">
    <citation type="submission" date="2020-10" db="EMBL/GenBank/DDBJ databases">
        <authorList>
            <person name="Gilroy R."/>
        </authorList>
    </citation>
    <scope>NUCLEOTIDE SEQUENCE</scope>
    <source>
        <strain evidence="2">CHK160-1198</strain>
    </source>
</reference>
<dbReference type="InterPro" id="IPR013656">
    <property type="entry name" value="PAS_4"/>
</dbReference>
<dbReference type="CDD" id="cd00130">
    <property type="entry name" value="PAS"/>
    <property type="match status" value="2"/>
</dbReference>
<reference evidence="2" key="2">
    <citation type="journal article" date="2021" name="PeerJ">
        <title>Extensive microbial diversity within the chicken gut microbiome revealed by metagenomics and culture.</title>
        <authorList>
            <person name="Gilroy R."/>
            <person name="Ravi A."/>
            <person name="Getino M."/>
            <person name="Pursley I."/>
            <person name="Horton D.L."/>
            <person name="Alikhan N.F."/>
            <person name="Baker D."/>
            <person name="Gharbi K."/>
            <person name="Hall N."/>
            <person name="Watson M."/>
            <person name="Adriaenssens E.M."/>
            <person name="Foster-Nyarko E."/>
            <person name="Jarju S."/>
            <person name="Secka A."/>
            <person name="Antonio M."/>
            <person name="Oren A."/>
            <person name="Chaudhuri R.R."/>
            <person name="La Ragione R."/>
            <person name="Hildebrand F."/>
            <person name="Pallen M.J."/>
        </authorList>
    </citation>
    <scope>NUCLEOTIDE SEQUENCE</scope>
    <source>
        <strain evidence="2">CHK160-1198</strain>
    </source>
</reference>
<dbReference type="SMART" id="SM00091">
    <property type="entry name" value="PAS"/>
    <property type="match status" value="2"/>
</dbReference>
<dbReference type="Gene3D" id="3.30.450.20">
    <property type="entry name" value="PAS domain"/>
    <property type="match status" value="3"/>
</dbReference>
<dbReference type="PROSITE" id="PS50112">
    <property type="entry name" value="PAS"/>
    <property type="match status" value="1"/>
</dbReference>
<sequence length="796" mass="92705">MDKHEVMTNTKNSLKYPVKYNSDFIPIFSRQEHGILTWRIDLEKFIVTGVDLHVETILGYTSDELIGMKLNRILTKASRDLVNEYLPCWLDRLKKDPDKGFFVSGFLEYLCKNGDSIWLEVTAYLALNDHECFEVNCISRKVKRRLGATSFFLNDKFEEHYLLKTIWNQVPGILTCLDRDGKYILVNDNFTQVMAKSREEIIGSSFIQLLPKKLLKKHQGYFKECLKGKTVSFIDRLENMEGEPRWFYGLYTPICLHEAFAEKIIILATELTKGYKLTKQLMAAEKVFNIGSWQYEFPTKKFFCSEELLELFELMEDDVKKDSFHALLKYLDEEEVLKVKERLIKPLLKEQQCEASITVTLPSGRRRVLKITLLLVKNACGEPQKIFGCVEDVSSETRLLNECSESELRVREFLHAVPGAGVLLSVTGIVIEVFDYNECLTDLDAHKWQGQSFFTFYPLAEAQKLLAKVTYAVKENVLQFYDLHLNLDGNEYFFHMRIVPLHYKWKSRATVACYITRQDGMKEVLNPIHEKKWRRYLLNQLIENKIELSEATLDQLWSVGLDLTRNFSCYVVTFTPQDAADGVLVIKDQTEDVLKRQENLENSIVWQTKEGIAILQPVVKTDKPYKNKEQLQALTWQKNLEKQLKGFKFSIGIAEYKDNTFCHLPKMYEQALTAVKLGDKLFQDRSVFHYLDIGVFQFFNEVADNNSIKDFIKRNIGQLILYDQNHNTDFLQTLRVLVRNGNVSEAAKELFVHRQTVIFRKKRIESILETSLDDFESRLAIVMALKFRQAMETSVF</sequence>
<proteinExistence type="predicted"/>
<protein>
    <submittedName>
        <fullName evidence="2">PAS domain S-box protein</fullName>
    </submittedName>
</protein>
<comment type="caution">
    <text evidence="2">The sequence shown here is derived from an EMBL/GenBank/DDBJ whole genome shotgun (WGS) entry which is preliminary data.</text>
</comment>
<dbReference type="AlphaFoldDB" id="A0A9D1MPB2"/>
<dbReference type="InterPro" id="IPR051448">
    <property type="entry name" value="CdaR-like_regulators"/>
</dbReference>
<dbReference type="Pfam" id="PF13556">
    <property type="entry name" value="HTH_30"/>
    <property type="match status" value="1"/>
</dbReference>
<dbReference type="SUPFAM" id="SSF55785">
    <property type="entry name" value="PYP-like sensor domain (PAS domain)"/>
    <property type="match status" value="3"/>
</dbReference>
<dbReference type="PANTHER" id="PTHR33744">
    <property type="entry name" value="CARBOHYDRATE DIACID REGULATOR"/>
    <property type="match status" value="1"/>
</dbReference>
<evidence type="ECO:0000259" key="1">
    <source>
        <dbReference type="PROSITE" id="PS50112"/>
    </source>
</evidence>
<gene>
    <name evidence="2" type="ORF">IAB06_03025</name>
</gene>
<name>A0A9D1MPB2_9FIRM</name>
<dbReference type="EMBL" id="DVNI01000040">
    <property type="protein sequence ID" value="HIU64001.1"/>
    <property type="molecule type" value="Genomic_DNA"/>
</dbReference>
<dbReference type="InterPro" id="IPR000014">
    <property type="entry name" value="PAS"/>
</dbReference>
<dbReference type="Pfam" id="PF13426">
    <property type="entry name" value="PAS_9"/>
    <property type="match status" value="1"/>
</dbReference>
<evidence type="ECO:0000313" key="2">
    <source>
        <dbReference type="EMBL" id="HIU64001.1"/>
    </source>
</evidence>
<dbReference type="Gene3D" id="1.10.10.2840">
    <property type="entry name" value="PucR C-terminal helix-turn-helix domain"/>
    <property type="match status" value="1"/>
</dbReference>
<accession>A0A9D1MPB2</accession>
<dbReference type="PANTHER" id="PTHR33744:SF1">
    <property type="entry name" value="DNA-BINDING TRANSCRIPTIONAL ACTIVATOR ADER"/>
    <property type="match status" value="1"/>
</dbReference>